<feature type="transmembrane region" description="Helical" evidence="8">
    <location>
        <begin position="465"/>
        <end position="486"/>
    </location>
</feature>
<feature type="transmembrane region" description="Helical" evidence="8">
    <location>
        <begin position="344"/>
        <end position="366"/>
    </location>
</feature>
<dbReference type="InterPro" id="IPR038731">
    <property type="entry name" value="RgtA/B/C-like"/>
</dbReference>
<keyword evidence="4 11" id="KW-0808">Transferase</keyword>
<keyword evidence="5 8" id="KW-0812">Transmembrane</keyword>
<feature type="transmembrane region" description="Helical" evidence="8">
    <location>
        <begin position="372"/>
        <end position="393"/>
    </location>
</feature>
<feature type="transmembrane region" description="Helical" evidence="8">
    <location>
        <begin position="230"/>
        <end position="247"/>
    </location>
</feature>
<feature type="domain" description="Glycosyltransferase RgtA/B/C/D-like" evidence="9">
    <location>
        <begin position="86"/>
        <end position="244"/>
    </location>
</feature>
<evidence type="ECO:0000259" key="9">
    <source>
        <dbReference type="Pfam" id="PF13231"/>
    </source>
</evidence>
<evidence type="ECO:0000256" key="1">
    <source>
        <dbReference type="ARBA" id="ARBA00004651"/>
    </source>
</evidence>
<feature type="transmembrane region" description="Helical" evidence="8">
    <location>
        <begin position="185"/>
        <end position="218"/>
    </location>
</feature>
<evidence type="ECO:0000259" key="10">
    <source>
        <dbReference type="Pfam" id="PF24878"/>
    </source>
</evidence>
<dbReference type="PANTHER" id="PTHR33908">
    <property type="entry name" value="MANNOSYLTRANSFERASE YKCB-RELATED"/>
    <property type="match status" value="1"/>
</dbReference>
<organism evidence="11 12">
    <name type="scientific">Amycolatopsis cihanbeyliensis</name>
    <dbReference type="NCBI Taxonomy" id="1128664"/>
    <lineage>
        <taxon>Bacteria</taxon>
        <taxon>Bacillati</taxon>
        <taxon>Actinomycetota</taxon>
        <taxon>Actinomycetes</taxon>
        <taxon>Pseudonocardiales</taxon>
        <taxon>Pseudonocardiaceae</taxon>
        <taxon>Amycolatopsis</taxon>
    </lineage>
</organism>
<feature type="transmembrane region" description="Helical" evidence="8">
    <location>
        <begin position="434"/>
        <end position="453"/>
    </location>
</feature>
<dbReference type="GO" id="GO:0010041">
    <property type="term" value="P:response to iron(III) ion"/>
    <property type="evidence" value="ECO:0007669"/>
    <property type="project" value="TreeGrafter"/>
</dbReference>
<keyword evidence="12" id="KW-1185">Reference proteome</keyword>
<feature type="transmembrane region" description="Helical" evidence="8">
    <location>
        <begin position="30"/>
        <end position="51"/>
    </location>
</feature>
<feature type="transmembrane region" description="Helical" evidence="8">
    <location>
        <begin position="313"/>
        <end position="332"/>
    </location>
</feature>
<keyword evidence="7 8" id="KW-0472">Membrane</keyword>
<dbReference type="Pfam" id="PF13231">
    <property type="entry name" value="PMT_2"/>
    <property type="match status" value="1"/>
</dbReference>
<keyword evidence="3" id="KW-0328">Glycosyltransferase</keyword>
<dbReference type="Pfam" id="PF24878">
    <property type="entry name" value="YkcB_C"/>
    <property type="match status" value="1"/>
</dbReference>
<keyword evidence="2" id="KW-1003">Cell membrane</keyword>
<evidence type="ECO:0000256" key="7">
    <source>
        <dbReference type="ARBA" id="ARBA00023136"/>
    </source>
</evidence>
<comment type="subcellular location">
    <subcellularLocation>
        <location evidence="1">Cell membrane</location>
        <topology evidence="1">Multi-pass membrane protein</topology>
    </subcellularLocation>
</comment>
<dbReference type="GO" id="GO:0016763">
    <property type="term" value="F:pentosyltransferase activity"/>
    <property type="evidence" value="ECO:0007669"/>
    <property type="project" value="TreeGrafter"/>
</dbReference>
<evidence type="ECO:0000256" key="4">
    <source>
        <dbReference type="ARBA" id="ARBA00022679"/>
    </source>
</evidence>
<evidence type="ECO:0000256" key="8">
    <source>
        <dbReference type="SAM" id="Phobius"/>
    </source>
</evidence>
<feature type="transmembrane region" description="Helical" evidence="8">
    <location>
        <begin position="161"/>
        <end position="179"/>
    </location>
</feature>
<evidence type="ECO:0000256" key="5">
    <source>
        <dbReference type="ARBA" id="ARBA00022692"/>
    </source>
</evidence>
<evidence type="ECO:0000256" key="2">
    <source>
        <dbReference type="ARBA" id="ARBA00022475"/>
    </source>
</evidence>
<evidence type="ECO:0000313" key="12">
    <source>
        <dbReference type="Proteomes" id="UP000320876"/>
    </source>
</evidence>
<dbReference type="InterPro" id="IPR050297">
    <property type="entry name" value="LipidA_mod_glycosyltrf_83"/>
</dbReference>
<dbReference type="GO" id="GO:0005886">
    <property type="term" value="C:plasma membrane"/>
    <property type="evidence" value="ECO:0007669"/>
    <property type="project" value="UniProtKB-SubCell"/>
</dbReference>
<comment type="caution">
    <text evidence="11">The sequence shown here is derived from an EMBL/GenBank/DDBJ whole genome shotgun (WGS) entry which is preliminary data.</text>
</comment>
<proteinExistence type="predicted"/>
<dbReference type="GO" id="GO:0009103">
    <property type="term" value="P:lipopolysaccharide biosynthetic process"/>
    <property type="evidence" value="ECO:0007669"/>
    <property type="project" value="UniProtKB-ARBA"/>
</dbReference>
<dbReference type="OrthoDB" id="5241882at2"/>
<sequence>MTSVKKPVEAGLATPAATAHERGTRPRWHVLALGAICVLAGVLYLWALSSLGYGRPYLASAVLAMSQDWQAFLFGSMDLSNTVTIDKPPLALWPQAILVSIFGYHGWALLLPQALGGVLTVFLLHRTVRLWAGEKPALLASLILAVTPVAVAINRVNLPDTLLILFCVAAAYALTRALLRDSTGWLLLGAGLLGCGFATKMLQAWVVVPAFVVAYLIGSRTSWRRRVAQLGGAAAVLLASSLWWVALVDLWPGRKPYVGGSTDGSAWDLVFGYSGLSRLIGDEGDDSLAQAGMTFSGDPGWGRLFNEHFAGQISWFLPLCALVLVVAAVRGGRNLLAGRHISPLWISGWAMWGGWLLSTAAAFSFAEGLIHPYYATMAAPAVAAVSATGLAVFSRWYRARSGGGWLLPAGIAATGAWAFVVATRQPAWHGWVRWAAVVTVVIAVGVLAVTLLAKRHSTVTARSAAAAGLAAVLLTPAVWATGTAFGEVAPDAAENPLAGPVPAPGDPMQQVDMQIAEENRERVLHSDQRAVLEHVTANAEGQDIVLAVEGGISQSAPYIMNSERPVSGMGGFLGGDPAPSVTELAGWVSSGRLRFVLSNQVLLRMPEQVGTSHPIAARTAWVQEHCETVDPASYLDGAPTSPTAKLFGGPVLFDCARG</sequence>
<gene>
    <name evidence="11" type="ORF">FB471_1037</name>
</gene>
<evidence type="ECO:0000313" key="11">
    <source>
        <dbReference type="EMBL" id="TQJ01359.1"/>
    </source>
</evidence>
<evidence type="ECO:0000256" key="3">
    <source>
        <dbReference type="ARBA" id="ARBA00022676"/>
    </source>
</evidence>
<dbReference type="RefSeq" id="WP_141996178.1">
    <property type="nucleotide sequence ID" value="NZ_VFML01000001.1"/>
</dbReference>
<dbReference type="PANTHER" id="PTHR33908:SF3">
    <property type="entry name" value="UNDECAPRENYL PHOSPHATE-ALPHA-4-AMINO-4-DEOXY-L-ARABINOSE ARABINOSYL TRANSFERASE"/>
    <property type="match status" value="1"/>
</dbReference>
<keyword evidence="6 8" id="KW-1133">Transmembrane helix</keyword>
<dbReference type="InterPro" id="IPR056785">
    <property type="entry name" value="YkcA/B-like_C"/>
</dbReference>
<protein>
    <submittedName>
        <fullName evidence="11">4-amino-4-deoxy-L-arabinose transferase-like glycosyltransferase</fullName>
    </submittedName>
</protein>
<reference evidence="11 12" key="1">
    <citation type="submission" date="2019-06" db="EMBL/GenBank/DDBJ databases">
        <title>Sequencing the genomes of 1000 actinobacteria strains.</title>
        <authorList>
            <person name="Klenk H.-P."/>
        </authorList>
    </citation>
    <scope>NUCLEOTIDE SEQUENCE [LARGE SCALE GENOMIC DNA]</scope>
    <source>
        <strain evidence="11 12">DSM 45679</strain>
    </source>
</reference>
<feature type="domain" description="Putative mannosyltransferase YkcA/B-like C-terminal" evidence="10">
    <location>
        <begin position="532"/>
        <end position="625"/>
    </location>
</feature>
<evidence type="ECO:0000256" key="6">
    <source>
        <dbReference type="ARBA" id="ARBA00022989"/>
    </source>
</evidence>
<accession>A0A542DE59</accession>
<dbReference type="Proteomes" id="UP000320876">
    <property type="component" value="Unassembled WGS sequence"/>
</dbReference>
<dbReference type="EMBL" id="VFML01000001">
    <property type="protein sequence ID" value="TQJ01359.1"/>
    <property type="molecule type" value="Genomic_DNA"/>
</dbReference>
<feature type="transmembrane region" description="Helical" evidence="8">
    <location>
        <begin position="405"/>
        <end position="422"/>
    </location>
</feature>
<feature type="transmembrane region" description="Helical" evidence="8">
    <location>
        <begin position="96"/>
        <end position="124"/>
    </location>
</feature>
<name>A0A542DE59_AMYCI</name>
<dbReference type="AlphaFoldDB" id="A0A542DE59"/>